<proteinExistence type="predicted"/>
<evidence type="ECO:0000256" key="1">
    <source>
        <dbReference type="SAM" id="MobiDB-lite"/>
    </source>
</evidence>
<name>A0AAN9FKI5_CROPI</name>
<accession>A0AAN9FKI5</accession>
<dbReference type="Proteomes" id="UP001372338">
    <property type="component" value="Unassembled WGS sequence"/>
</dbReference>
<protein>
    <submittedName>
        <fullName evidence="2">Uncharacterized protein</fullName>
    </submittedName>
</protein>
<gene>
    <name evidence="2" type="ORF">RIF29_14629</name>
</gene>
<feature type="compositionally biased region" description="Low complexity" evidence="1">
    <location>
        <begin position="168"/>
        <end position="179"/>
    </location>
</feature>
<evidence type="ECO:0000313" key="3">
    <source>
        <dbReference type="Proteomes" id="UP001372338"/>
    </source>
</evidence>
<evidence type="ECO:0000313" key="2">
    <source>
        <dbReference type="EMBL" id="KAK7273573.1"/>
    </source>
</evidence>
<comment type="caution">
    <text evidence="2">The sequence shown here is derived from an EMBL/GenBank/DDBJ whole genome shotgun (WGS) entry which is preliminary data.</text>
</comment>
<reference evidence="2 3" key="1">
    <citation type="submission" date="2024-01" db="EMBL/GenBank/DDBJ databases">
        <title>The genomes of 5 underutilized Papilionoideae crops provide insights into root nodulation and disease resistanc.</title>
        <authorList>
            <person name="Yuan L."/>
        </authorList>
    </citation>
    <scope>NUCLEOTIDE SEQUENCE [LARGE SCALE GENOMIC DNA]</scope>
    <source>
        <strain evidence="2">ZHUSHIDOU_FW_LH</strain>
        <tissue evidence="2">Leaf</tissue>
    </source>
</reference>
<feature type="region of interest" description="Disordered" evidence="1">
    <location>
        <begin position="270"/>
        <end position="307"/>
    </location>
</feature>
<feature type="region of interest" description="Disordered" evidence="1">
    <location>
        <begin position="142"/>
        <end position="219"/>
    </location>
</feature>
<feature type="region of interest" description="Disordered" evidence="1">
    <location>
        <begin position="1"/>
        <end position="37"/>
    </location>
</feature>
<feature type="region of interest" description="Disordered" evidence="1">
    <location>
        <begin position="72"/>
        <end position="111"/>
    </location>
</feature>
<dbReference type="AlphaFoldDB" id="A0AAN9FKI5"/>
<dbReference type="EMBL" id="JAYWIO010000003">
    <property type="protein sequence ID" value="KAK7273573.1"/>
    <property type="molecule type" value="Genomic_DNA"/>
</dbReference>
<feature type="compositionally biased region" description="Basic and acidic residues" evidence="1">
    <location>
        <begin position="142"/>
        <end position="162"/>
    </location>
</feature>
<feature type="compositionally biased region" description="Polar residues" evidence="1">
    <location>
        <begin position="89"/>
        <end position="111"/>
    </location>
</feature>
<keyword evidence="3" id="KW-1185">Reference proteome</keyword>
<sequence>MAKKRGRPPKSPSPPLQSKSPNVSKALETDDLVGSDEDDVDFLNSLTPKKLDLMLQKLISFRDKVKGKAVVDDSNVNHPSPAVHGLNKNGATNPISGATTSSASLDKNGVNNLQKRKTKQVWVEKKKPVDFEVIEIVDDPQKLEVEKEKSVEGDDLPDKVPETQDLIQQNPAASSSQSAGKAVQDGEPSHNLNVETVSNDDEGQWTPTRTRTRNQRRIDAQKANVEEATASELVKDLVEEEVVVIHDTNAMANSAGEKVAGCKAGAIVQSGAADSNVPGADLVESAGNERQEDDHDAWTPVKTRRVA</sequence>
<organism evidence="2 3">
    <name type="scientific">Crotalaria pallida</name>
    <name type="common">Smooth rattlebox</name>
    <name type="synonym">Crotalaria striata</name>
    <dbReference type="NCBI Taxonomy" id="3830"/>
    <lineage>
        <taxon>Eukaryota</taxon>
        <taxon>Viridiplantae</taxon>
        <taxon>Streptophyta</taxon>
        <taxon>Embryophyta</taxon>
        <taxon>Tracheophyta</taxon>
        <taxon>Spermatophyta</taxon>
        <taxon>Magnoliopsida</taxon>
        <taxon>eudicotyledons</taxon>
        <taxon>Gunneridae</taxon>
        <taxon>Pentapetalae</taxon>
        <taxon>rosids</taxon>
        <taxon>fabids</taxon>
        <taxon>Fabales</taxon>
        <taxon>Fabaceae</taxon>
        <taxon>Papilionoideae</taxon>
        <taxon>50 kb inversion clade</taxon>
        <taxon>genistoids sensu lato</taxon>
        <taxon>core genistoids</taxon>
        <taxon>Crotalarieae</taxon>
        <taxon>Crotalaria</taxon>
    </lineage>
</organism>
<feature type="compositionally biased region" description="Basic and acidic residues" evidence="1">
    <location>
        <begin position="287"/>
        <end position="297"/>
    </location>
</feature>